<accession>D3FD63</accession>
<dbReference type="eggNOG" id="COG0747">
    <property type="taxonomic scope" value="Bacteria"/>
</dbReference>
<dbReference type="InterPro" id="IPR039424">
    <property type="entry name" value="SBP_5"/>
</dbReference>
<sequence precursor="true">MVAKSIKRNLMRRRTAITAGVLALGVAAAGCGADAPRSSDTGASTGAGTAAPAVGAAAQTVYTTTAARGEVDSFTWNLPNGEPASLDWARAYDSSPNQVLSNMCESLMRQQPDFSIVPGLAESFEQADDRTLVYKLRSGVRFWDGRAMTADDVVFSLSRHMDPDQGSFWSTPFYSNVRSIEKTGDLEVTVKLKRPDAVFNRMMATPAGVVGQQAFVEARGRRYGTPNGGVMCTGPFQLDSWKPGSSVALKRNDAYWDAEHKAKAGAMTFRFVTDESTMIGGLQSGELDGTFQVPPAGVSQLRSASGTLTFGASTEWFAFRPTEKDGPLKDPRVMRALSLVLDRDSIARVVFGGAAVAAGTPIQPGAYGYAREVFAAAAEQLPAPTPDPDAAKALLAEAGAAARQPIVVAVPADVRTYNQAAQTLQDAARQIGLEVKVESISTAQFTNLYFDKGARAPYDLFAVQQYGAGVAEPLISLSEFTPLSAYNYGQLRDPVVTRSVEQGLATYDDEKRAELATRAEKALVDAPGLIPVVNLLTSVYQGPKITGSVASLAYLYYPWAADVGAP</sequence>
<dbReference type="PANTHER" id="PTHR30290:SF10">
    <property type="entry name" value="PERIPLASMIC OLIGOPEPTIDE-BINDING PROTEIN-RELATED"/>
    <property type="match status" value="1"/>
</dbReference>
<dbReference type="InterPro" id="IPR000914">
    <property type="entry name" value="SBP_5_dom"/>
</dbReference>
<keyword evidence="8" id="KW-1185">Reference proteome</keyword>
<evidence type="ECO:0000256" key="5">
    <source>
        <dbReference type="SAM" id="SignalP"/>
    </source>
</evidence>
<dbReference type="AlphaFoldDB" id="D3FD63"/>
<dbReference type="Gene3D" id="3.90.76.10">
    <property type="entry name" value="Dipeptide-binding Protein, Domain 1"/>
    <property type="match status" value="1"/>
</dbReference>
<protein>
    <submittedName>
        <fullName evidence="7">Extracellular solute-binding protein family 5</fullName>
    </submittedName>
</protein>
<evidence type="ECO:0000256" key="2">
    <source>
        <dbReference type="ARBA" id="ARBA00005695"/>
    </source>
</evidence>
<comment type="similarity">
    <text evidence="2">Belongs to the bacterial solute-binding protein 5 family.</text>
</comment>
<comment type="subcellular location">
    <subcellularLocation>
        <location evidence="1">Cell envelope</location>
    </subcellularLocation>
</comment>
<feature type="chain" id="PRO_5038769181" evidence="5">
    <location>
        <begin position="30"/>
        <end position="566"/>
    </location>
</feature>
<dbReference type="HOGENOM" id="CLU_017028_7_4_11"/>
<dbReference type="GO" id="GO:0030313">
    <property type="term" value="C:cell envelope"/>
    <property type="evidence" value="ECO:0007669"/>
    <property type="project" value="UniProtKB-SubCell"/>
</dbReference>
<dbReference type="Proteomes" id="UP000008229">
    <property type="component" value="Chromosome"/>
</dbReference>
<dbReference type="GO" id="GO:1904680">
    <property type="term" value="F:peptide transmembrane transporter activity"/>
    <property type="evidence" value="ECO:0007669"/>
    <property type="project" value="TreeGrafter"/>
</dbReference>
<evidence type="ECO:0000313" key="7">
    <source>
        <dbReference type="EMBL" id="ADB53455.1"/>
    </source>
</evidence>
<feature type="domain" description="Solute-binding protein family 5" evidence="6">
    <location>
        <begin position="116"/>
        <end position="459"/>
    </location>
</feature>
<dbReference type="EMBL" id="CP001854">
    <property type="protein sequence ID" value="ADB53455.1"/>
    <property type="molecule type" value="Genomic_DNA"/>
</dbReference>
<dbReference type="Gene3D" id="3.40.190.10">
    <property type="entry name" value="Periplasmic binding protein-like II"/>
    <property type="match status" value="1"/>
</dbReference>
<reference evidence="8" key="2">
    <citation type="submission" date="2010-01" db="EMBL/GenBank/DDBJ databases">
        <title>The complete genome of Conexibacter woesei DSM 14684.</title>
        <authorList>
            <consortium name="US DOE Joint Genome Institute (JGI-PGF)"/>
            <person name="Lucas S."/>
            <person name="Copeland A."/>
            <person name="Lapidus A."/>
            <person name="Glavina del Rio T."/>
            <person name="Dalin E."/>
            <person name="Tice H."/>
            <person name="Bruce D."/>
            <person name="Goodwin L."/>
            <person name="Pitluck S."/>
            <person name="Kyrpides N."/>
            <person name="Mavromatis K."/>
            <person name="Ivanova N."/>
            <person name="Mikhailova N."/>
            <person name="Chertkov O."/>
            <person name="Brettin T."/>
            <person name="Detter J.C."/>
            <person name="Han C."/>
            <person name="Larimer F."/>
            <person name="Land M."/>
            <person name="Hauser L."/>
            <person name="Markowitz V."/>
            <person name="Cheng J.-F."/>
            <person name="Hugenholtz P."/>
            <person name="Woyke T."/>
            <person name="Wu D."/>
            <person name="Pukall R."/>
            <person name="Steenblock K."/>
            <person name="Schneider S."/>
            <person name="Klenk H.-P."/>
            <person name="Eisen J.A."/>
        </authorList>
    </citation>
    <scope>NUCLEOTIDE SEQUENCE [LARGE SCALE GENOMIC DNA]</scope>
    <source>
        <strain evidence="8">DSM 14684 / CIP 108061 / JCM 11494 / NBRC 100937 / ID131577</strain>
    </source>
</reference>
<dbReference type="GO" id="GO:0042597">
    <property type="term" value="C:periplasmic space"/>
    <property type="evidence" value="ECO:0007669"/>
    <property type="project" value="UniProtKB-ARBA"/>
</dbReference>
<dbReference type="CDD" id="cd00995">
    <property type="entry name" value="PBP2_NikA_DppA_OppA_like"/>
    <property type="match status" value="1"/>
</dbReference>
<evidence type="ECO:0000259" key="6">
    <source>
        <dbReference type="Pfam" id="PF00496"/>
    </source>
</evidence>
<dbReference type="PROSITE" id="PS51257">
    <property type="entry name" value="PROKAR_LIPOPROTEIN"/>
    <property type="match status" value="1"/>
</dbReference>
<dbReference type="PIRSF" id="PIRSF002741">
    <property type="entry name" value="MppA"/>
    <property type="match status" value="1"/>
</dbReference>
<dbReference type="SUPFAM" id="SSF53850">
    <property type="entry name" value="Periplasmic binding protein-like II"/>
    <property type="match status" value="1"/>
</dbReference>
<dbReference type="Gene3D" id="3.10.105.10">
    <property type="entry name" value="Dipeptide-binding Protein, Domain 3"/>
    <property type="match status" value="1"/>
</dbReference>
<evidence type="ECO:0000256" key="1">
    <source>
        <dbReference type="ARBA" id="ARBA00004196"/>
    </source>
</evidence>
<reference evidence="7 8" key="1">
    <citation type="journal article" date="2010" name="Stand. Genomic Sci.">
        <title>Complete genome sequence of Conexibacter woesei type strain (ID131577).</title>
        <authorList>
            <person name="Pukall R."/>
            <person name="Lapidus A."/>
            <person name="Glavina Del Rio T."/>
            <person name="Copeland A."/>
            <person name="Tice H."/>
            <person name="Cheng J.-F."/>
            <person name="Lucas S."/>
            <person name="Chen F."/>
            <person name="Nolan M."/>
            <person name="Bruce D."/>
            <person name="Goodwin L."/>
            <person name="Pitluck S."/>
            <person name="Mavromatis K."/>
            <person name="Ivanova N."/>
            <person name="Ovchinnikova G."/>
            <person name="Pati A."/>
            <person name="Chen A."/>
            <person name="Palaniappan K."/>
            <person name="Land M."/>
            <person name="Hauser L."/>
            <person name="Chang Y.-J."/>
            <person name="Jeffries C.D."/>
            <person name="Chain P."/>
            <person name="Meincke L."/>
            <person name="Sims D."/>
            <person name="Brettin T."/>
            <person name="Detter J.C."/>
            <person name="Rohde M."/>
            <person name="Goeker M."/>
            <person name="Bristow J."/>
            <person name="Eisen J.A."/>
            <person name="Markowitz V."/>
            <person name="Kyrpides N.C."/>
            <person name="Klenk H.-P."/>
            <person name="Hugenholtz P."/>
        </authorList>
    </citation>
    <scope>NUCLEOTIDE SEQUENCE [LARGE SCALE GENOMIC DNA]</scope>
    <source>
        <strain evidence="8">DSM 14684 / CIP 108061 / JCM 11494 / NBRC 100937 / ID131577</strain>
    </source>
</reference>
<dbReference type="GO" id="GO:0043190">
    <property type="term" value="C:ATP-binding cassette (ABC) transporter complex"/>
    <property type="evidence" value="ECO:0007669"/>
    <property type="project" value="InterPro"/>
</dbReference>
<keyword evidence="3" id="KW-0813">Transport</keyword>
<dbReference type="STRING" id="469383.Cwoe_5044"/>
<keyword evidence="4 5" id="KW-0732">Signal</keyword>
<evidence type="ECO:0000313" key="8">
    <source>
        <dbReference type="Proteomes" id="UP000008229"/>
    </source>
</evidence>
<name>D3FD63_CONWI</name>
<organism evidence="7 8">
    <name type="scientific">Conexibacter woesei (strain DSM 14684 / CCUG 47730 / CIP 108061 / JCM 11494 / NBRC 100937 / ID131577)</name>
    <dbReference type="NCBI Taxonomy" id="469383"/>
    <lineage>
        <taxon>Bacteria</taxon>
        <taxon>Bacillati</taxon>
        <taxon>Actinomycetota</taxon>
        <taxon>Thermoleophilia</taxon>
        <taxon>Solirubrobacterales</taxon>
        <taxon>Conexibacteraceae</taxon>
        <taxon>Conexibacter</taxon>
    </lineage>
</organism>
<evidence type="ECO:0000256" key="4">
    <source>
        <dbReference type="ARBA" id="ARBA00022729"/>
    </source>
</evidence>
<evidence type="ECO:0000256" key="3">
    <source>
        <dbReference type="ARBA" id="ARBA00022448"/>
    </source>
</evidence>
<feature type="signal peptide" evidence="5">
    <location>
        <begin position="1"/>
        <end position="29"/>
    </location>
</feature>
<dbReference type="KEGG" id="cwo:Cwoe_5044"/>
<gene>
    <name evidence="7" type="ordered locus">Cwoe_5044</name>
</gene>
<dbReference type="InterPro" id="IPR030678">
    <property type="entry name" value="Peptide/Ni-bd"/>
</dbReference>
<proteinExistence type="inferred from homology"/>
<dbReference type="GO" id="GO:0015833">
    <property type="term" value="P:peptide transport"/>
    <property type="evidence" value="ECO:0007669"/>
    <property type="project" value="TreeGrafter"/>
</dbReference>
<dbReference type="PANTHER" id="PTHR30290">
    <property type="entry name" value="PERIPLASMIC BINDING COMPONENT OF ABC TRANSPORTER"/>
    <property type="match status" value="1"/>
</dbReference>
<dbReference type="Pfam" id="PF00496">
    <property type="entry name" value="SBP_bac_5"/>
    <property type="match status" value="1"/>
</dbReference>